<keyword evidence="6" id="KW-0472">Membrane</keyword>
<dbReference type="EMBL" id="KV000878">
    <property type="protein sequence ID" value="KZV39855.1"/>
    <property type="molecule type" value="Genomic_DNA"/>
</dbReference>
<keyword evidence="5" id="KW-1133">Transmembrane helix</keyword>
<dbReference type="InterPro" id="IPR029962">
    <property type="entry name" value="TBL"/>
</dbReference>
<dbReference type="GO" id="GO:0005794">
    <property type="term" value="C:Golgi apparatus"/>
    <property type="evidence" value="ECO:0007669"/>
    <property type="project" value="TreeGrafter"/>
</dbReference>
<keyword evidence="4" id="KW-0735">Signal-anchor</keyword>
<evidence type="ECO:0000256" key="2">
    <source>
        <dbReference type="ARBA" id="ARBA00007727"/>
    </source>
</evidence>
<dbReference type="Pfam" id="PF13839">
    <property type="entry name" value="PC-Esterase"/>
    <property type="match status" value="1"/>
</dbReference>
<feature type="domain" description="Trichome birefringence-like C-terminal" evidence="7">
    <location>
        <begin position="47"/>
        <end position="312"/>
    </location>
</feature>
<evidence type="ECO:0000313" key="10">
    <source>
        <dbReference type="Proteomes" id="UP000250235"/>
    </source>
</evidence>
<evidence type="ECO:0000256" key="4">
    <source>
        <dbReference type="ARBA" id="ARBA00022968"/>
    </source>
</evidence>
<comment type="similarity">
    <text evidence="2">Belongs to the PC-esterase family. TBL subfamily.</text>
</comment>
<evidence type="ECO:0000313" key="9">
    <source>
        <dbReference type="EMBL" id="KZV39855.1"/>
    </source>
</evidence>
<feature type="domain" description="Trichome birefringence-like N-terminal" evidence="8">
    <location>
        <begin position="2"/>
        <end position="45"/>
    </location>
</feature>
<dbReference type="Proteomes" id="UP000250235">
    <property type="component" value="Unassembled WGS sequence"/>
</dbReference>
<evidence type="ECO:0000259" key="7">
    <source>
        <dbReference type="Pfam" id="PF13839"/>
    </source>
</evidence>
<keyword evidence="10" id="KW-1185">Reference proteome</keyword>
<evidence type="ECO:0000256" key="1">
    <source>
        <dbReference type="ARBA" id="ARBA00004167"/>
    </source>
</evidence>
<dbReference type="PANTHER" id="PTHR32285:SF22">
    <property type="entry name" value="PROTEIN TRICHOME BIREFRINGENCE"/>
    <property type="match status" value="1"/>
</dbReference>
<dbReference type="GO" id="GO:0016020">
    <property type="term" value="C:membrane"/>
    <property type="evidence" value="ECO:0007669"/>
    <property type="project" value="UniProtKB-SubCell"/>
</dbReference>
<sequence length="323" mass="37230">MWVRDESYPLYNPGSCSLIDEQFDCVGNGRADTAYHKLKWKPKNCTLPRLDGSHMLELLRGKRLAFVGDSLNRNMWESLICILKNSVKDQKKAYNCSVEFYVSPFLVQEWEVEGRNGSKKGTLRLDLVGSYADKYENADIIVFNSGHWWTHEKTSKGKDYYQEGSHVYSYLKATEAFRKALTTWGRWIEARVDPTKSLVFFRGYSASHFNGGQWNSGGQCDSETEPIENETSLSIYLPWMRVVESVLKGMRGGVVSYLNVTRMTDYRKDGHPSIYRRRSMSDDARKSLSSSQDCSHWCLPGVPDAWNEILYAQLLMRLNQWNS</sequence>
<gene>
    <name evidence="9" type="ORF">F511_29892</name>
</gene>
<reference evidence="9 10" key="1">
    <citation type="journal article" date="2015" name="Proc. Natl. Acad. Sci. U.S.A.">
        <title>The resurrection genome of Boea hygrometrica: A blueprint for survival of dehydration.</title>
        <authorList>
            <person name="Xiao L."/>
            <person name="Yang G."/>
            <person name="Zhang L."/>
            <person name="Yang X."/>
            <person name="Zhao S."/>
            <person name="Ji Z."/>
            <person name="Zhou Q."/>
            <person name="Hu M."/>
            <person name="Wang Y."/>
            <person name="Chen M."/>
            <person name="Xu Y."/>
            <person name="Jin H."/>
            <person name="Xiao X."/>
            <person name="Hu G."/>
            <person name="Bao F."/>
            <person name="Hu Y."/>
            <person name="Wan P."/>
            <person name="Li L."/>
            <person name="Deng X."/>
            <person name="Kuang T."/>
            <person name="Xiang C."/>
            <person name="Zhu J.K."/>
            <person name="Oliver M.J."/>
            <person name="He Y."/>
        </authorList>
    </citation>
    <scope>NUCLEOTIDE SEQUENCE [LARGE SCALE GENOMIC DNA]</scope>
    <source>
        <strain evidence="10">cv. XS01</strain>
    </source>
</reference>
<dbReference type="PANTHER" id="PTHR32285">
    <property type="entry name" value="PROTEIN TRICHOME BIREFRINGENCE-LIKE 9-RELATED"/>
    <property type="match status" value="1"/>
</dbReference>
<dbReference type="InterPro" id="IPR025846">
    <property type="entry name" value="TBL_N"/>
</dbReference>
<evidence type="ECO:0000256" key="3">
    <source>
        <dbReference type="ARBA" id="ARBA00022692"/>
    </source>
</evidence>
<dbReference type="AlphaFoldDB" id="A0A2Z7C6G7"/>
<protein>
    <submittedName>
        <fullName evidence="9">Uncharacterized protein</fullName>
    </submittedName>
</protein>
<dbReference type="GO" id="GO:0016413">
    <property type="term" value="F:O-acetyltransferase activity"/>
    <property type="evidence" value="ECO:0007669"/>
    <property type="project" value="InterPro"/>
</dbReference>
<dbReference type="OrthoDB" id="630188at2759"/>
<organism evidence="9 10">
    <name type="scientific">Dorcoceras hygrometricum</name>
    <dbReference type="NCBI Taxonomy" id="472368"/>
    <lineage>
        <taxon>Eukaryota</taxon>
        <taxon>Viridiplantae</taxon>
        <taxon>Streptophyta</taxon>
        <taxon>Embryophyta</taxon>
        <taxon>Tracheophyta</taxon>
        <taxon>Spermatophyta</taxon>
        <taxon>Magnoliopsida</taxon>
        <taxon>eudicotyledons</taxon>
        <taxon>Gunneridae</taxon>
        <taxon>Pentapetalae</taxon>
        <taxon>asterids</taxon>
        <taxon>lamiids</taxon>
        <taxon>Lamiales</taxon>
        <taxon>Gesneriaceae</taxon>
        <taxon>Didymocarpoideae</taxon>
        <taxon>Trichosporeae</taxon>
        <taxon>Loxocarpinae</taxon>
        <taxon>Dorcoceras</taxon>
    </lineage>
</organism>
<comment type="subcellular location">
    <subcellularLocation>
        <location evidence="1">Membrane</location>
        <topology evidence="1">Single-pass membrane protein</topology>
    </subcellularLocation>
</comment>
<evidence type="ECO:0000256" key="6">
    <source>
        <dbReference type="ARBA" id="ARBA00023136"/>
    </source>
</evidence>
<accession>A0A2Z7C6G7</accession>
<proteinExistence type="inferred from homology"/>
<dbReference type="InterPro" id="IPR026057">
    <property type="entry name" value="TBL_C"/>
</dbReference>
<evidence type="ECO:0000256" key="5">
    <source>
        <dbReference type="ARBA" id="ARBA00022989"/>
    </source>
</evidence>
<keyword evidence="3" id="KW-0812">Transmembrane</keyword>
<name>A0A2Z7C6G7_9LAMI</name>
<evidence type="ECO:0000259" key="8">
    <source>
        <dbReference type="Pfam" id="PF14416"/>
    </source>
</evidence>
<dbReference type="Pfam" id="PF14416">
    <property type="entry name" value="PMR5N"/>
    <property type="match status" value="1"/>
</dbReference>